<evidence type="ECO:0000256" key="3">
    <source>
        <dbReference type="ARBA" id="ARBA00022692"/>
    </source>
</evidence>
<dbReference type="PANTHER" id="PTHR33529:SF6">
    <property type="entry name" value="YJGP_YJGQ FAMILY PERMEASE"/>
    <property type="match status" value="1"/>
</dbReference>
<evidence type="ECO:0000256" key="4">
    <source>
        <dbReference type="ARBA" id="ARBA00022989"/>
    </source>
</evidence>
<dbReference type="EMBL" id="DTGT01000181">
    <property type="protein sequence ID" value="HGH60781.1"/>
    <property type="molecule type" value="Genomic_DNA"/>
</dbReference>
<dbReference type="GO" id="GO:0015920">
    <property type="term" value="P:lipopolysaccharide transport"/>
    <property type="evidence" value="ECO:0007669"/>
    <property type="project" value="TreeGrafter"/>
</dbReference>
<dbReference type="Pfam" id="PF03739">
    <property type="entry name" value="LptF_LptG"/>
    <property type="match status" value="1"/>
</dbReference>
<feature type="transmembrane region" description="Helical" evidence="6">
    <location>
        <begin position="118"/>
        <end position="136"/>
    </location>
</feature>
<name>A0A7C4ARD9_9BACT</name>
<protein>
    <submittedName>
        <fullName evidence="7">LPS export ABC transporter permease LptG</fullName>
    </submittedName>
</protein>
<keyword evidence="4 6" id="KW-1133">Transmembrane helix</keyword>
<feature type="transmembrane region" description="Helical" evidence="6">
    <location>
        <begin position="31"/>
        <end position="49"/>
    </location>
</feature>
<evidence type="ECO:0000256" key="1">
    <source>
        <dbReference type="ARBA" id="ARBA00004651"/>
    </source>
</evidence>
<evidence type="ECO:0000313" key="7">
    <source>
        <dbReference type="EMBL" id="HGH60781.1"/>
    </source>
</evidence>
<comment type="caution">
    <text evidence="7">The sequence shown here is derived from an EMBL/GenBank/DDBJ whole genome shotgun (WGS) entry which is preliminary data.</text>
</comment>
<feature type="transmembrane region" description="Helical" evidence="6">
    <location>
        <begin position="76"/>
        <end position="97"/>
    </location>
</feature>
<dbReference type="InterPro" id="IPR005495">
    <property type="entry name" value="LptG/LptF_permease"/>
</dbReference>
<reference evidence="7" key="1">
    <citation type="journal article" date="2020" name="mSystems">
        <title>Genome- and Community-Level Interaction Insights into Carbon Utilization and Element Cycling Functions of Hydrothermarchaeota in Hydrothermal Sediment.</title>
        <authorList>
            <person name="Zhou Z."/>
            <person name="Liu Y."/>
            <person name="Xu W."/>
            <person name="Pan J."/>
            <person name="Luo Z.H."/>
            <person name="Li M."/>
        </authorList>
    </citation>
    <scope>NUCLEOTIDE SEQUENCE [LARGE SCALE GENOMIC DNA]</scope>
    <source>
        <strain evidence="7">SpSt-769</strain>
    </source>
</reference>
<dbReference type="GO" id="GO:0043190">
    <property type="term" value="C:ATP-binding cassette (ABC) transporter complex"/>
    <property type="evidence" value="ECO:0007669"/>
    <property type="project" value="InterPro"/>
</dbReference>
<comment type="subcellular location">
    <subcellularLocation>
        <location evidence="1">Cell membrane</location>
        <topology evidence="1">Multi-pass membrane protein</topology>
    </subcellularLocation>
</comment>
<sequence>MGDENGGATERSALVAACNVKIIERYIIVEFLKVFAICLSGFVMMLLLIDVTDKIKYYFQYNPPGSLMLKYFLVKLPGYLFFGIPLGILLAGMLSLLMMARHSELIAMQANGIDALHIAKPVLMVGVAASLIMFLANETVIPWSNRYSEYIQNVEIAGKADTTYFKKDQIWIRTSDSIIHVENFHKSDQSLEKVTVIHWNPRYEFTERLYADKAKWWQDHWMLYGVNRTVRSPDGKVLVETLPTLELALAKTPEDFQRVEVATREMNISQLAQYIDKLMQEGQSPQRYLVDWHAKIAFPIVCLIMAALSVPFAIKANPRGGGLGIGLGISLVIAFGYWVVHTMFISLGHAGFIPPLAAAWGANIIFGLAAGIMLLQAGT</sequence>
<keyword evidence="3 6" id="KW-0812">Transmembrane</keyword>
<dbReference type="GO" id="GO:0055085">
    <property type="term" value="P:transmembrane transport"/>
    <property type="evidence" value="ECO:0007669"/>
    <property type="project" value="InterPro"/>
</dbReference>
<dbReference type="InterPro" id="IPR030923">
    <property type="entry name" value="LptG"/>
</dbReference>
<keyword evidence="5 6" id="KW-0472">Membrane</keyword>
<organism evidence="7">
    <name type="scientific">Desulfomonile tiedjei</name>
    <dbReference type="NCBI Taxonomy" id="2358"/>
    <lineage>
        <taxon>Bacteria</taxon>
        <taxon>Pseudomonadati</taxon>
        <taxon>Thermodesulfobacteriota</taxon>
        <taxon>Desulfomonilia</taxon>
        <taxon>Desulfomonilales</taxon>
        <taxon>Desulfomonilaceae</taxon>
        <taxon>Desulfomonile</taxon>
    </lineage>
</organism>
<dbReference type="NCBIfam" id="TIGR04408">
    <property type="entry name" value="LptG_lptG"/>
    <property type="match status" value="1"/>
</dbReference>
<keyword evidence="2" id="KW-1003">Cell membrane</keyword>
<feature type="transmembrane region" description="Helical" evidence="6">
    <location>
        <begin position="296"/>
        <end position="314"/>
    </location>
</feature>
<dbReference type="AlphaFoldDB" id="A0A7C4ARD9"/>
<accession>A0A7C4ARD9</accession>
<proteinExistence type="predicted"/>
<feature type="transmembrane region" description="Helical" evidence="6">
    <location>
        <begin position="321"/>
        <end position="340"/>
    </location>
</feature>
<dbReference type="PANTHER" id="PTHR33529">
    <property type="entry name" value="SLR0882 PROTEIN-RELATED"/>
    <property type="match status" value="1"/>
</dbReference>
<gene>
    <name evidence="7" type="primary">lptG</name>
    <name evidence="7" type="ORF">ENV54_05725</name>
</gene>
<evidence type="ECO:0000256" key="2">
    <source>
        <dbReference type="ARBA" id="ARBA00022475"/>
    </source>
</evidence>
<feature type="transmembrane region" description="Helical" evidence="6">
    <location>
        <begin position="352"/>
        <end position="375"/>
    </location>
</feature>
<evidence type="ECO:0000256" key="6">
    <source>
        <dbReference type="SAM" id="Phobius"/>
    </source>
</evidence>
<evidence type="ECO:0000256" key="5">
    <source>
        <dbReference type="ARBA" id="ARBA00023136"/>
    </source>
</evidence>